<reference evidence="1 2" key="1">
    <citation type="submission" date="2013-12" db="EMBL/GenBank/DDBJ databases">
        <authorList>
            <person name="Zelazny A."/>
            <person name="Olivier K."/>
            <person name="Holland S."/>
            <person name="Lenaerts A."/>
            <person name="Ordway D."/>
            <person name="DeGroote M.A."/>
            <person name="Parker T."/>
            <person name="Sizemore C."/>
            <person name="Tallon L.J."/>
            <person name="Sadzewicz L.K."/>
            <person name="Sengamalay N."/>
            <person name="Fraser C.M."/>
            <person name="Hine E."/>
            <person name="Shefchek K.A."/>
            <person name="Das S.P."/>
            <person name="Tettelin H."/>
        </authorList>
    </citation>
    <scope>NUCLEOTIDE SEQUENCE [LARGE SCALE GENOMIC DNA]</scope>
    <source>
        <strain evidence="1 2">1513</strain>
    </source>
</reference>
<dbReference type="PATRIC" id="fig|1299321.3.peg.3043"/>
<gene>
    <name evidence="1" type="ORF">I540_3172</name>
</gene>
<evidence type="ECO:0000313" key="2">
    <source>
        <dbReference type="Proteomes" id="UP000023351"/>
    </source>
</evidence>
<evidence type="ECO:0000313" key="1">
    <source>
        <dbReference type="EMBL" id="EUA69818.1"/>
    </source>
</evidence>
<dbReference type="Proteomes" id="UP000023351">
    <property type="component" value="Unassembled WGS sequence"/>
</dbReference>
<protein>
    <submittedName>
        <fullName evidence="1">Uncharacterized protein</fullName>
    </submittedName>
</protein>
<sequence>MPFDIGHEWMNATNRMLYVTHRHLIIGNVLRKARAGELEQDWRNNLESHRNLEPGESFRDEEILVLRELKDMDVQPWEPNAAGGAWREALDAWYSDTLAIETYYETERFPELPRPPADDDSVPFDWLSWYAQGQGLRAEADAQLAQTQLGRRDAHGASYRAGLMAGGVETDWLGWLQQRIALWDHRQDYPADISPTMVLDYFGSLTACRRVYKEPSDISISIDGFREWQEQLPDYWTAKPRRPN</sequence>
<organism evidence="1 2">
    <name type="scientific">Mycobacteroides abscessus subsp. bolletii 1513</name>
    <dbReference type="NCBI Taxonomy" id="1299321"/>
    <lineage>
        <taxon>Bacteria</taxon>
        <taxon>Bacillati</taxon>
        <taxon>Actinomycetota</taxon>
        <taxon>Actinomycetes</taxon>
        <taxon>Mycobacteriales</taxon>
        <taxon>Mycobacteriaceae</taxon>
        <taxon>Mycobacteroides</taxon>
        <taxon>Mycobacteroides abscessus</taxon>
    </lineage>
</organism>
<dbReference type="EMBL" id="JAOJ01000002">
    <property type="protein sequence ID" value="EUA69818.1"/>
    <property type="molecule type" value="Genomic_DNA"/>
</dbReference>
<proteinExistence type="predicted"/>
<comment type="caution">
    <text evidence="1">The sequence shown here is derived from an EMBL/GenBank/DDBJ whole genome shotgun (WGS) entry which is preliminary data.</text>
</comment>
<accession>X8DQ94</accession>
<dbReference type="AlphaFoldDB" id="X8DQ94"/>
<name>X8DQ94_9MYCO</name>